<feature type="compositionally biased region" description="Low complexity" evidence="1">
    <location>
        <begin position="192"/>
        <end position="203"/>
    </location>
</feature>
<feature type="region of interest" description="Disordered" evidence="1">
    <location>
        <begin position="88"/>
        <end position="110"/>
    </location>
</feature>
<name>A0ABR1U6U1_9PEZI</name>
<sequence length="240" mass="24760">MGNGNQKQDEDRPVEIMAHIQTGASAEDDFRYRNLAQAYLGFEPSRDIVDTAPPNSGEAQSLHSSPAGSLVAKTPVYAHTGYIGPTHVGSMSTPPAAQGSAPTQASVPSAGSRGLFTSQPVFSAVEVAHTPVPFSLSQGDTPTHQSLDFSSPTGPSGTTMTPAPGGCGNKGSTDVSHISETPRASTVIPETPQGQSSQFQPSSLTANFSMGSSVIGNPNSPRPVDLTMGYYTPYVGPGQL</sequence>
<feature type="compositionally biased region" description="Polar residues" evidence="1">
    <location>
        <begin position="170"/>
        <end position="184"/>
    </location>
</feature>
<comment type="caution">
    <text evidence="2">The sequence shown here is derived from an EMBL/GenBank/DDBJ whole genome shotgun (WGS) entry which is preliminary data.</text>
</comment>
<organism evidence="2 3">
    <name type="scientific">Apiospora phragmitis</name>
    <dbReference type="NCBI Taxonomy" id="2905665"/>
    <lineage>
        <taxon>Eukaryota</taxon>
        <taxon>Fungi</taxon>
        <taxon>Dikarya</taxon>
        <taxon>Ascomycota</taxon>
        <taxon>Pezizomycotina</taxon>
        <taxon>Sordariomycetes</taxon>
        <taxon>Xylariomycetidae</taxon>
        <taxon>Amphisphaeriales</taxon>
        <taxon>Apiosporaceae</taxon>
        <taxon>Apiospora</taxon>
    </lineage>
</organism>
<dbReference type="RefSeq" id="XP_066713274.1">
    <property type="nucleotide sequence ID" value="XM_066861104.1"/>
</dbReference>
<feature type="compositionally biased region" description="Polar residues" evidence="1">
    <location>
        <begin position="89"/>
        <end position="110"/>
    </location>
</feature>
<feature type="region of interest" description="Disordered" evidence="1">
    <location>
        <begin position="133"/>
        <end position="205"/>
    </location>
</feature>
<feature type="compositionally biased region" description="Low complexity" evidence="1">
    <location>
        <begin position="150"/>
        <end position="164"/>
    </location>
</feature>
<evidence type="ECO:0000256" key="1">
    <source>
        <dbReference type="SAM" id="MobiDB-lite"/>
    </source>
</evidence>
<accession>A0ABR1U6U1</accession>
<feature type="compositionally biased region" description="Polar residues" evidence="1">
    <location>
        <begin position="135"/>
        <end position="149"/>
    </location>
</feature>
<reference evidence="2 3" key="1">
    <citation type="submission" date="2023-01" db="EMBL/GenBank/DDBJ databases">
        <title>Analysis of 21 Apiospora genomes using comparative genomics revels a genus with tremendous synthesis potential of carbohydrate active enzymes and secondary metabolites.</title>
        <authorList>
            <person name="Sorensen T."/>
        </authorList>
    </citation>
    <scope>NUCLEOTIDE SEQUENCE [LARGE SCALE GENOMIC DNA]</scope>
    <source>
        <strain evidence="2 3">CBS 135458</strain>
    </source>
</reference>
<dbReference type="Proteomes" id="UP001480595">
    <property type="component" value="Unassembled WGS sequence"/>
</dbReference>
<proteinExistence type="predicted"/>
<gene>
    <name evidence="2" type="ORF">PG994_009695</name>
</gene>
<evidence type="ECO:0000313" key="3">
    <source>
        <dbReference type="Proteomes" id="UP001480595"/>
    </source>
</evidence>
<evidence type="ECO:0000313" key="2">
    <source>
        <dbReference type="EMBL" id="KAK8054628.1"/>
    </source>
</evidence>
<keyword evidence="3" id="KW-1185">Reference proteome</keyword>
<dbReference type="GeneID" id="92094167"/>
<dbReference type="EMBL" id="JAQQWL010000010">
    <property type="protein sequence ID" value="KAK8054628.1"/>
    <property type="molecule type" value="Genomic_DNA"/>
</dbReference>
<protein>
    <submittedName>
        <fullName evidence="2">Uncharacterized protein</fullName>
    </submittedName>
</protein>